<evidence type="ECO:0000313" key="2">
    <source>
        <dbReference type="Proteomes" id="UP001381693"/>
    </source>
</evidence>
<organism evidence="1 2">
    <name type="scientific">Halocaridina rubra</name>
    <name type="common">Hawaiian red shrimp</name>
    <dbReference type="NCBI Taxonomy" id="373956"/>
    <lineage>
        <taxon>Eukaryota</taxon>
        <taxon>Metazoa</taxon>
        <taxon>Ecdysozoa</taxon>
        <taxon>Arthropoda</taxon>
        <taxon>Crustacea</taxon>
        <taxon>Multicrustacea</taxon>
        <taxon>Malacostraca</taxon>
        <taxon>Eumalacostraca</taxon>
        <taxon>Eucarida</taxon>
        <taxon>Decapoda</taxon>
        <taxon>Pleocyemata</taxon>
        <taxon>Caridea</taxon>
        <taxon>Atyoidea</taxon>
        <taxon>Atyidae</taxon>
        <taxon>Halocaridina</taxon>
    </lineage>
</organism>
<reference evidence="1 2" key="1">
    <citation type="submission" date="2023-11" db="EMBL/GenBank/DDBJ databases">
        <title>Halocaridina rubra genome assembly.</title>
        <authorList>
            <person name="Smith C."/>
        </authorList>
    </citation>
    <scope>NUCLEOTIDE SEQUENCE [LARGE SCALE GENOMIC DNA]</scope>
    <source>
        <strain evidence="1">EP-1</strain>
        <tissue evidence="1">Whole</tissue>
    </source>
</reference>
<comment type="caution">
    <text evidence="1">The sequence shown here is derived from an EMBL/GenBank/DDBJ whole genome shotgun (WGS) entry which is preliminary data.</text>
</comment>
<accession>A0AAN8XKC0</accession>
<sequence length="91" mass="10365">MEGPQLMAPSTRHRGVRRISGDRVDSIIGLTADKPGGVSSIFAPPLPIPPTQCLLWHFEHTQHEKLCNFLFDFPWDDYCFQSLNPDQNIRC</sequence>
<evidence type="ECO:0000313" key="1">
    <source>
        <dbReference type="EMBL" id="KAK7086235.1"/>
    </source>
</evidence>
<dbReference type="EMBL" id="JAXCGZ010000285">
    <property type="protein sequence ID" value="KAK7086235.1"/>
    <property type="molecule type" value="Genomic_DNA"/>
</dbReference>
<gene>
    <name evidence="1" type="ORF">SK128_020481</name>
</gene>
<keyword evidence="2" id="KW-1185">Reference proteome</keyword>
<proteinExistence type="predicted"/>
<dbReference type="Proteomes" id="UP001381693">
    <property type="component" value="Unassembled WGS sequence"/>
</dbReference>
<dbReference type="AlphaFoldDB" id="A0AAN8XKC0"/>
<protein>
    <submittedName>
        <fullName evidence="1">Uncharacterized protein</fullName>
    </submittedName>
</protein>
<name>A0AAN8XKC0_HALRR</name>